<dbReference type="Gene3D" id="3.20.20.80">
    <property type="entry name" value="Glycosidases"/>
    <property type="match status" value="1"/>
</dbReference>
<keyword evidence="1" id="KW-1133">Transmembrane helix</keyword>
<reference evidence="2 3" key="1">
    <citation type="submission" date="2012-10" db="EMBL/GenBank/DDBJ databases">
        <authorList>
            <person name="Zafar N."/>
            <person name="Inman J."/>
            <person name="Hall N."/>
            <person name="Lorenzi H."/>
            <person name="Caler E."/>
        </authorList>
    </citation>
    <scope>NUCLEOTIDE SEQUENCE [LARGE SCALE GENOMIC DNA]</scope>
    <source>
        <strain evidence="2 3">IP1</strain>
    </source>
</reference>
<accession>A0A0A1UDX8</accession>
<keyword evidence="1" id="KW-0812">Transmembrane</keyword>
<dbReference type="RefSeq" id="XP_004257766.1">
    <property type="nucleotide sequence ID" value="XM_004257718.1"/>
</dbReference>
<dbReference type="Proteomes" id="UP000014680">
    <property type="component" value="Unassembled WGS sequence"/>
</dbReference>
<name>A0A0A1UDX8_ENTIV</name>
<evidence type="ECO:0000313" key="2">
    <source>
        <dbReference type="EMBL" id="ELP90995.1"/>
    </source>
</evidence>
<protein>
    <submittedName>
        <fullName evidence="2">Uncharacterized protein</fullName>
    </submittedName>
</protein>
<dbReference type="AlphaFoldDB" id="A0A0A1UDX8"/>
<keyword evidence="3" id="KW-1185">Reference proteome</keyword>
<feature type="transmembrane region" description="Helical" evidence="1">
    <location>
        <begin position="319"/>
        <end position="339"/>
    </location>
</feature>
<evidence type="ECO:0000256" key="1">
    <source>
        <dbReference type="SAM" id="Phobius"/>
    </source>
</evidence>
<sequence>MNEIYGDKLKALINVKDTYSYYRDTCDKVCDYYNVEYSKMVKSVETLRNHPNVFAWYVDDETALCGIDEMTNLTMTIREKDINHPCYSVYWQYLDTTKYLPTFDAYGLDLYPINISAIIDVYTHQKVIYDEGFGTRSTWPVIQAMNYEAYYFQDPVKFKGKYVRAPTQQEMRVMTWLGFIGGAKGVFYYSFFDLVFMNDKGDPFEEKWKDVVKVTDEVFALKDVILSIEEAGKYSVIVDDELVVFLKKRLDKYDYLIIANGDEKQTRKISVELLTDEYEIIMGNGICDKTDHQLNIKINPIDVYIIKIKSKSEIQKDEGYYIIILCGILMLAIIILSFIEF</sequence>
<dbReference type="GeneID" id="14889963"/>
<organism evidence="2 3">
    <name type="scientific">Entamoeba invadens IP1</name>
    <dbReference type="NCBI Taxonomy" id="370355"/>
    <lineage>
        <taxon>Eukaryota</taxon>
        <taxon>Amoebozoa</taxon>
        <taxon>Evosea</taxon>
        <taxon>Archamoebae</taxon>
        <taxon>Mastigamoebida</taxon>
        <taxon>Entamoebidae</taxon>
        <taxon>Entamoeba</taxon>
    </lineage>
</organism>
<evidence type="ECO:0000313" key="3">
    <source>
        <dbReference type="Proteomes" id="UP000014680"/>
    </source>
</evidence>
<dbReference type="InterPro" id="IPR017853">
    <property type="entry name" value="GH"/>
</dbReference>
<dbReference type="KEGG" id="eiv:EIN_280120"/>
<gene>
    <name evidence="2" type="ORF">EIN_280120</name>
</gene>
<dbReference type="SUPFAM" id="SSF51445">
    <property type="entry name" value="(Trans)glycosidases"/>
    <property type="match status" value="1"/>
</dbReference>
<dbReference type="EMBL" id="KB206481">
    <property type="protein sequence ID" value="ELP90995.1"/>
    <property type="molecule type" value="Genomic_DNA"/>
</dbReference>
<keyword evidence="1" id="KW-0472">Membrane</keyword>
<proteinExistence type="predicted"/>
<dbReference type="VEuPathDB" id="AmoebaDB:EIN_280120"/>
<dbReference type="OrthoDB" id="2338662at2759"/>